<dbReference type="InterPro" id="IPR032710">
    <property type="entry name" value="NTF2-like_dom_sf"/>
</dbReference>
<dbReference type="GO" id="GO:0030638">
    <property type="term" value="P:polyketide metabolic process"/>
    <property type="evidence" value="ECO:0007669"/>
    <property type="project" value="InterPro"/>
</dbReference>
<dbReference type="AlphaFoldDB" id="A0A8H9KZ54"/>
<dbReference type="Pfam" id="PF07366">
    <property type="entry name" value="SnoaL"/>
    <property type="match status" value="1"/>
</dbReference>
<evidence type="ECO:0000313" key="2">
    <source>
        <dbReference type="EMBL" id="GGL01753.1"/>
    </source>
</evidence>
<dbReference type="SUPFAM" id="SSF54427">
    <property type="entry name" value="NTF2-like"/>
    <property type="match status" value="1"/>
</dbReference>
<evidence type="ECO:0008006" key="4">
    <source>
        <dbReference type="Google" id="ProtNLM"/>
    </source>
</evidence>
<reference evidence="2" key="1">
    <citation type="journal article" date="2014" name="Int. J. Syst. Evol. Microbiol.">
        <title>Complete genome sequence of Corynebacterium casei LMG S-19264T (=DSM 44701T), isolated from a smear-ripened cheese.</title>
        <authorList>
            <consortium name="US DOE Joint Genome Institute (JGI-PGF)"/>
            <person name="Walter F."/>
            <person name="Albersmeier A."/>
            <person name="Kalinowski J."/>
            <person name="Ruckert C."/>
        </authorList>
    </citation>
    <scope>NUCLEOTIDE SEQUENCE</scope>
    <source>
        <strain evidence="2">JCM 1480</strain>
    </source>
</reference>
<sequence>MNATRTRSAGRTSRPTGARTGQPSPGLCGASDRPSRTQEDHDERNTHMSSDVNQAAQERLGGIIQDRAFDRFGEVWAEDVVDHDPAPGQAPGLAGIVDFWKDFTSAFPDLELTPDPLVVTDDFVTAVFTIRGTHTGPFQGHEPTGKSFEVRGIQVAKFRDGKIVERWGATDEQGLAQQLGLDDASDAGDGHGDVRFVSA</sequence>
<feature type="compositionally biased region" description="Basic and acidic residues" evidence="1">
    <location>
        <begin position="33"/>
        <end position="46"/>
    </location>
</feature>
<accession>A0A8H9KZ54</accession>
<comment type="caution">
    <text evidence="2">The sequence shown here is derived from an EMBL/GenBank/DDBJ whole genome shotgun (WGS) entry which is preliminary data.</text>
</comment>
<proteinExistence type="predicted"/>
<reference evidence="2" key="2">
    <citation type="submission" date="2020-09" db="EMBL/GenBank/DDBJ databases">
        <authorList>
            <person name="Sun Q."/>
            <person name="Ohkuma M."/>
        </authorList>
    </citation>
    <scope>NUCLEOTIDE SEQUENCE</scope>
    <source>
        <strain evidence="2">JCM 1480</strain>
    </source>
</reference>
<dbReference type="PANTHER" id="PTHR38436">
    <property type="entry name" value="POLYKETIDE CYCLASE SNOAL-LIKE DOMAIN"/>
    <property type="match status" value="1"/>
</dbReference>
<dbReference type="Gene3D" id="3.10.450.50">
    <property type="match status" value="1"/>
</dbReference>
<dbReference type="InterPro" id="IPR009959">
    <property type="entry name" value="Cyclase_SnoaL-like"/>
</dbReference>
<feature type="region of interest" description="Disordered" evidence="1">
    <location>
        <begin position="1"/>
        <end position="53"/>
    </location>
</feature>
<organism evidence="2 3">
    <name type="scientific">Curtobacterium luteum</name>
    <dbReference type="NCBI Taxonomy" id="33881"/>
    <lineage>
        <taxon>Bacteria</taxon>
        <taxon>Bacillati</taxon>
        <taxon>Actinomycetota</taxon>
        <taxon>Actinomycetes</taxon>
        <taxon>Micrococcales</taxon>
        <taxon>Microbacteriaceae</taxon>
        <taxon>Curtobacterium</taxon>
    </lineage>
</organism>
<protein>
    <recommendedName>
        <fullName evidence="4">Ester cyclase</fullName>
    </recommendedName>
</protein>
<dbReference type="EMBL" id="BMOI01000007">
    <property type="protein sequence ID" value="GGL01753.1"/>
    <property type="molecule type" value="Genomic_DNA"/>
</dbReference>
<feature type="compositionally biased region" description="Low complexity" evidence="1">
    <location>
        <begin position="1"/>
        <end position="17"/>
    </location>
</feature>
<evidence type="ECO:0000256" key="1">
    <source>
        <dbReference type="SAM" id="MobiDB-lite"/>
    </source>
</evidence>
<evidence type="ECO:0000313" key="3">
    <source>
        <dbReference type="Proteomes" id="UP000648535"/>
    </source>
</evidence>
<dbReference type="Proteomes" id="UP000648535">
    <property type="component" value="Unassembled WGS sequence"/>
</dbReference>
<dbReference type="PANTHER" id="PTHR38436:SF1">
    <property type="entry name" value="ESTER CYCLASE"/>
    <property type="match status" value="1"/>
</dbReference>
<gene>
    <name evidence="2" type="ORF">GCM10009769_19860</name>
</gene>
<name>A0A8H9KZ54_9MICO</name>